<dbReference type="Pfam" id="PF00953">
    <property type="entry name" value="Glycos_transf_4"/>
    <property type="match status" value="1"/>
</dbReference>
<protein>
    <recommendedName>
        <fullName evidence="7 8">Phospho-N-acetylmuramoyl-pentapeptide-transferase</fullName>
        <ecNumber evidence="7 8">2.7.8.13</ecNumber>
    </recommendedName>
    <alternativeName>
        <fullName evidence="7">UDP-MurNAc-pentapeptide phosphotransferase</fullName>
    </alternativeName>
</protein>
<feature type="transmembrane region" description="Helical" evidence="7">
    <location>
        <begin position="54"/>
        <end position="73"/>
    </location>
</feature>
<feature type="transmembrane region" description="Helical" evidence="7">
    <location>
        <begin position="245"/>
        <end position="273"/>
    </location>
</feature>
<keyword evidence="4 7" id="KW-0812">Transmembrane</keyword>
<dbReference type="GO" id="GO:0051301">
    <property type="term" value="P:cell division"/>
    <property type="evidence" value="ECO:0007669"/>
    <property type="project" value="UniProtKB-KW"/>
</dbReference>
<evidence type="ECO:0000256" key="8">
    <source>
        <dbReference type="NCBIfam" id="TIGR00445"/>
    </source>
</evidence>
<keyword evidence="7" id="KW-0133">Cell shape</keyword>
<accession>A0A7I8D239</accession>
<feature type="binding site" evidence="9">
    <location>
        <position position="241"/>
    </location>
    <ligand>
        <name>Mg(2+)</name>
        <dbReference type="ChEBI" id="CHEBI:18420"/>
    </ligand>
</feature>
<feature type="binding site" evidence="9">
    <location>
        <position position="181"/>
    </location>
    <ligand>
        <name>Mg(2+)</name>
        <dbReference type="ChEBI" id="CHEBI:18420"/>
    </ligand>
</feature>
<comment type="pathway">
    <text evidence="7">Cell wall biogenesis; peptidoglycan biosynthesis.</text>
</comment>
<keyword evidence="7" id="KW-0132">Cell division</keyword>
<dbReference type="PANTHER" id="PTHR22926">
    <property type="entry name" value="PHOSPHO-N-ACETYLMURAMOYL-PENTAPEPTIDE-TRANSFERASE"/>
    <property type="match status" value="1"/>
</dbReference>
<feature type="transmembrane region" description="Helical" evidence="7">
    <location>
        <begin position="313"/>
        <end position="335"/>
    </location>
</feature>
<dbReference type="InterPro" id="IPR003524">
    <property type="entry name" value="PNAcMuramoyl-5peptid_Trfase"/>
</dbReference>
<dbReference type="CDD" id="cd06852">
    <property type="entry name" value="GT_MraY"/>
    <property type="match status" value="1"/>
</dbReference>
<dbReference type="EMBL" id="AP023321">
    <property type="protein sequence ID" value="BCI60900.1"/>
    <property type="molecule type" value="Genomic_DNA"/>
</dbReference>
<dbReference type="GO" id="GO:0005886">
    <property type="term" value="C:plasma membrane"/>
    <property type="evidence" value="ECO:0007669"/>
    <property type="project" value="UniProtKB-SubCell"/>
</dbReference>
<dbReference type="RefSeq" id="WP_090264204.1">
    <property type="nucleotide sequence ID" value="NZ_AP023321.1"/>
</dbReference>
<dbReference type="GO" id="GO:0008963">
    <property type="term" value="F:phospho-N-acetylmuramoyl-pentapeptide-transferase activity"/>
    <property type="evidence" value="ECO:0007669"/>
    <property type="project" value="UniProtKB-UniRule"/>
</dbReference>
<name>A0A7I8D239_9FIRM</name>
<evidence type="ECO:0000256" key="9">
    <source>
        <dbReference type="PIRSR" id="PIRSR600715-1"/>
    </source>
</evidence>
<gene>
    <name evidence="7 10" type="primary">mraY</name>
    <name evidence="10" type="ORF">C12CBH8_15390</name>
</gene>
<keyword evidence="6 7" id="KW-0472">Membrane</keyword>
<sequence>MLATSTGIAALIAFAVTTSLGLCVIPFLRKLKFGQSILEDGPTWHKSKQGTPTMGGIMTIAGVVAGILAAYFISRIAWPQVMDGETIVQKVRFWGGILMALGFGCVGFLDDYIKVVKKRNLGLTSRQKMLLQLLVAGAFAAALYFAGDRGMYIPFVGQVDFGIWYIPIIMFIVVGAVNAVNLTDGLDGLASSVTFFVGVCFMLIAGLLQMMGVSIMGASLAGACLGFLIWNFYPARVFMGDTGSLFLGGMVCALAFGVGMPLLLIPAGIVYIIETLSDILQVSYFKMTGGKRLFKMAPFHHHLEMCGYSEIRINALFSILTAIGCILAIVCVLLGGR</sequence>
<evidence type="ECO:0000313" key="11">
    <source>
        <dbReference type="Proteomes" id="UP000593890"/>
    </source>
</evidence>
<keyword evidence="3 7" id="KW-0808">Transferase</keyword>
<feature type="transmembrane region" description="Helical" evidence="7">
    <location>
        <begin position="130"/>
        <end position="147"/>
    </location>
</feature>
<keyword evidence="7" id="KW-0131">Cell cycle</keyword>
<evidence type="ECO:0000256" key="3">
    <source>
        <dbReference type="ARBA" id="ARBA00022679"/>
    </source>
</evidence>
<evidence type="ECO:0000256" key="4">
    <source>
        <dbReference type="ARBA" id="ARBA00022692"/>
    </source>
</evidence>
<keyword evidence="11" id="KW-1185">Reference proteome</keyword>
<keyword evidence="7" id="KW-0961">Cell wall biogenesis/degradation</keyword>
<dbReference type="PANTHER" id="PTHR22926:SF5">
    <property type="entry name" value="PHOSPHO-N-ACETYLMURAMOYL-PENTAPEPTIDE-TRANSFERASE HOMOLOG"/>
    <property type="match status" value="1"/>
</dbReference>
<keyword evidence="7" id="KW-0573">Peptidoglycan synthesis</keyword>
<proteinExistence type="inferred from homology"/>
<comment type="cofactor">
    <cofactor evidence="7 9">
        <name>Mg(2+)</name>
        <dbReference type="ChEBI" id="CHEBI:18420"/>
    </cofactor>
</comment>
<keyword evidence="5 7" id="KW-1133">Transmembrane helix</keyword>
<dbReference type="GO" id="GO:0008360">
    <property type="term" value="P:regulation of cell shape"/>
    <property type="evidence" value="ECO:0007669"/>
    <property type="project" value="UniProtKB-KW"/>
</dbReference>
<comment type="function">
    <text evidence="7">Catalyzes the initial step of the lipid cycle reactions in the biosynthesis of the cell wall peptidoglycan: transfers peptidoglycan precursor phospho-MurNAc-pentapeptide from UDP-MurNAc-pentapeptide onto the lipid carrier undecaprenyl phosphate, yielding undecaprenyl-pyrophosphoryl-MurNAc-pentapeptide, known as lipid I.</text>
</comment>
<evidence type="ECO:0000256" key="5">
    <source>
        <dbReference type="ARBA" id="ARBA00022989"/>
    </source>
</evidence>
<dbReference type="GO" id="GO:0046872">
    <property type="term" value="F:metal ion binding"/>
    <property type="evidence" value="ECO:0007669"/>
    <property type="project" value="UniProtKB-KW"/>
</dbReference>
<organism evidence="10 11">
    <name type="scientific">Solibaculum mannosilyticum</name>
    <dbReference type="NCBI Taxonomy" id="2780922"/>
    <lineage>
        <taxon>Bacteria</taxon>
        <taxon>Bacillati</taxon>
        <taxon>Bacillota</taxon>
        <taxon>Clostridia</taxon>
        <taxon>Eubacteriales</taxon>
        <taxon>Oscillospiraceae</taxon>
        <taxon>Solibaculum</taxon>
    </lineage>
</organism>
<dbReference type="GO" id="GO:0009252">
    <property type="term" value="P:peptidoglycan biosynthetic process"/>
    <property type="evidence" value="ECO:0007669"/>
    <property type="project" value="UniProtKB-UniRule"/>
</dbReference>
<dbReference type="EC" id="2.7.8.13" evidence="7 8"/>
<evidence type="ECO:0000256" key="6">
    <source>
        <dbReference type="ARBA" id="ARBA00023136"/>
    </source>
</evidence>
<dbReference type="AlphaFoldDB" id="A0A7I8D239"/>
<feature type="transmembrane region" description="Helical" evidence="7">
    <location>
        <begin position="93"/>
        <end position="109"/>
    </location>
</feature>
<reference evidence="11" key="1">
    <citation type="submission" date="2020-07" db="EMBL/GenBank/DDBJ databases">
        <title>Complete genome sequencing of Clostridia bacterium strain 12CBH8.</title>
        <authorList>
            <person name="Sakamoto M."/>
            <person name="Murakami T."/>
            <person name="Mori H."/>
        </authorList>
    </citation>
    <scope>NUCLEOTIDE SEQUENCE [LARGE SCALE GENOMIC DNA]</scope>
    <source>
        <strain evidence="11">12CBH8</strain>
    </source>
</reference>
<feature type="transmembrane region" description="Helical" evidence="7">
    <location>
        <begin position="189"/>
        <end position="208"/>
    </location>
</feature>
<dbReference type="PROSITE" id="PS01348">
    <property type="entry name" value="MRAY_2"/>
    <property type="match status" value="1"/>
</dbReference>
<dbReference type="InterPro" id="IPR018480">
    <property type="entry name" value="PNAcMuramoyl-5peptid_Trfase_CS"/>
</dbReference>
<dbReference type="GO" id="GO:0071555">
    <property type="term" value="P:cell wall organization"/>
    <property type="evidence" value="ECO:0007669"/>
    <property type="project" value="UniProtKB-KW"/>
</dbReference>
<evidence type="ECO:0000256" key="2">
    <source>
        <dbReference type="ARBA" id="ARBA00005583"/>
    </source>
</evidence>
<dbReference type="InterPro" id="IPR000715">
    <property type="entry name" value="Glycosyl_transferase_4"/>
</dbReference>
<comment type="catalytic activity">
    <reaction evidence="7">
        <text>UDP-N-acetyl-alpha-D-muramoyl-L-alanyl-gamma-D-glutamyl-meso-2,6-diaminopimeloyl-D-alanyl-D-alanine + di-trans,octa-cis-undecaprenyl phosphate = di-trans,octa-cis-undecaprenyl diphospho-N-acetyl-alpha-D-muramoyl-L-alanyl-D-glutamyl-meso-2,6-diaminopimeloyl-D-alanyl-D-alanine + UMP</text>
        <dbReference type="Rhea" id="RHEA:28386"/>
        <dbReference type="ChEBI" id="CHEBI:57865"/>
        <dbReference type="ChEBI" id="CHEBI:60392"/>
        <dbReference type="ChEBI" id="CHEBI:61386"/>
        <dbReference type="ChEBI" id="CHEBI:61387"/>
        <dbReference type="EC" id="2.7.8.13"/>
    </reaction>
</comment>
<keyword evidence="7 9" id="KW-0479">Metal-binding</keyword>
<comment type="subcellular location">
    <subcellularLocation>
        <location evidence="7">Cell membrane</location>
        <topology evidence="7">Multi-pass membrane protein</topology>
    </subcellularLocation>
    <subcellularLocation>
        <location evidence="1">Membrane</location>
        <topology evidence="1">Multi-pass membrane protein</topology>
    </subcellularLocation>
</comment>
<evidence type="ECO:0000256" key="1">
    <source>
        <dbReference type="ARBA" id="ARBA00004141"/>
    </source>
</evidence>
<dbReference type="HAMAP" id="MF_00038">
    <property type="entry name" value="MraY"/>
    <property type="match status" value="1"/>
</dbReference>
<feature type="transmembrane region" description="Helical" evidence="7">
    <location>
        <begin position="214"/>
        <end position="233"/>
    </location>
</feature>
<dbReference type="Proteomes" id="UP000593890">
    <property type="component" value="Chromosome"/>
</dbReference>
<feature type="transmembrane region" description="Helical" evidence="7">
    <location>
        <begin position="162"/>
        <end position="182"/>
    </location>
</feature>
<evidence type="ECO:0000256" key="7">
    <source>
        <dbReference type="HAMAP-Rule" id="MF_00038"/>
    </source>
</evidence>
<keyword evidence="7 9" id="KW-0460">Magnesium</keyword>
<feature type="transmembrane region" description="Helical" evidence="7">
    <location>
        <begin position="6"/>
        <end position="28"/>
    </location>
</feature>
<dbReference type="NCBIfam" id="TIGR00445">
    <property type="entry name" value="mraY"/>
    <property type="match status" value="1"/>
</dbReference>
<dbReference type="KEGG" id="sman:C12CBH8_15390"/>
<comment type="similarity">
    <text evidence="2 7">Belongs to the glycosyltransferase 4 family. MraY subfamily.</text>
</comment>
<keyword evidence="7" id="KW-1003">Cell membrane</keyword>
<evidence type="ECO:0000313" key="10">
    <source>
        <dbReference type="EMBL" id="BCI60900.1"/>
    </source>
</evidence>
<dbReference type="UniPathway" id="UPA00219"/>